<dbReference type="InterPro" id="IPR001789">
    <property type="entry name" value="Sig_transdc_resp-reg_receiver"/>
</dbReference>
<evidence type="ECO:0000256" key="1">
    <source>
        <dbReference type="PROSITE-ProRule" id="PRU00169"/>
    </source>
</evidence>
<evidence type="ECO:0000313" key="3">
    <source>
        <dbReference type="EMBL" id="SFE10246.1"/>
    </source>
</evidence>
<dbReference type="AlphaFoldDB" id="A0A1I1XSE3"/>
<dbReference type="SUPFAM" id="SSF52172">
    <property type="entry name" value="CheY-like"/>
    <property type="match status" value="1"/>
</dbReference>
<feature type="modified residue" description="4-aspartylphosphate" evidence="1">
    <location>
        <position position="14"/>
    </location>
</feature>
<dbReference type="Proteomes" id="UP000325289">
    <property type="component" value="Unassembled WGS sequence"/>
</dbReference>
<dbReference type="GO" id="GO:0000160">
    <property type="term" value="P:phosphorelay signal transduction system"/>
    <property type="evidence" value="ECO:0007669"/>
    <property type="project" value="InterPro"/>
</dbReference>
<keyword evidence="1" id="KW-0597">Phosphoprotein</keyword>
<organism evidence="3 4">
    <name type="scientific">Roseivivax sediminis</name>
    <dbReference type="NCBI Taxonomy" id="936889"/>
    <lineage>
        <taxon>Bacteria</taxon>
        <taxon>Pseudomonadati</taxon>
        <taxon>Pseudomonadota</taxon>
        <taxon>Alphaproteobacteria</taxon>
        <taxon>Rhodobacterales</taxon>
        <taxon>Roseobacteraceae</taxon>
        <taxon>Roseivivax</taxon>
    </lineage>
</organism>
<gene>
    <name evidence="3" type="ORF">SAMN04515678_106122</name>
</gene>
<name>A0A1I1XSE3_9RHOB</name>
<dbReference type="InterPro" id="IPR011006">
    <property type="entry name" value="CheY-like_superfamily"/>
</dbReference>
<accession>A0A1I1XSE3</accession>
<keyword evidence="4" id="KW-1185">Reference proteome</keyword>
<feature type="domain" description="Response regulatory" evidence="2">
    <location>
        <begin position="1"/>
        <end position="77"/>
    </location>
</feature>
<evidence type="ECO:0000313" key="4">
    <source>
        <dbReference type="Proteomes" id="UP000325289"/>
    </source>
</evidence>
<dbReference type="Gene3D" id="3.40.50.2300">
    <property type="match status" value="1"/>
</dbReference>
<sequence length="78" mass="8432">MTLEAASFDLVLTDVHMPGDLSGLDLARIVAQSRPEIKVVVMSGQHVPTEDEPVHFYAFLAKPVLNRPGFAGNCIQIG</sequence>
<dbReference type="Pfam" id="PF00072">
    <property type="entry name" value="Response_reg"/>
    <property type="match status" value="1"/>
</dbReference>
<protein>
    <submittedName>
        <fullName evidence="3">Response regulator receiver domain-containing protein</fullName>
    </submittedName>
</protein>
<reference evidence="3 4" key="1">
    <citation type="submission" date="2016-10" db="EMBL/GenBank/DDBJ databases">
        <authorList>
            <person name="Varghese N."/>
            <person name="Submissions S."/>
        </authorList>
    </citation>
    <scope>NUCLEOTIDE SEQUENCE [LARGE SCALE GENOMIC DNA]</scope>
    <source>
        <strain evidence="4">YIM D21,KCTC 23444,ACCC 10710</strain>
    </source>
</reference>
<evidence type="ECO:0000259" key="2">
    <source>
        <dbReference type="PROSITE" id="PS50110"/>
    </source>
</evidence>
<dbReference type="PROSITE" id="PS50110">
    <property type="entry name" value="RESPONSE_REGULATORY"/>
    <property type="match status" value="1"/>
</dbReference>
<dbReference type="EMBL" id="FOMS01000006">
    <property type="protein sequence ID" value="SFE10246.1"/>
    <property type="molecule type" value="Genomic_DNA"/>
</dbReference>
<proteinExistence type="predicted"/>